<dbReference type="EMBL" id="JBHULR010000003">
    <property type="protein sequence ID" value="MFD2546748.1"/>
    <property type="molecule type" value="Genomic_DNA"/>
</dbReference>
<evidence type="ECO:0000313" key="2">
    <source>
        <dbReference type="EMBL" id="MFD2546748.1"/>
    </source>
</evidence>
<dbReference type="Gene3D" id="3.20.20.80">
    <property type="entry name" value="Glycosidases"/>
    <property type="match status" value="1"/>
</dbReference>
<feature type="domain" description="Glycosyl hydrolase family 13 catalytic" evidence="1">
    <location>
        <begin position="13"/>
        <end position="424"/>
    </location>
</feature>
<dbReference type="PANTHER" id="PTHR10357">
    <property type="entry name" value="ALPHA-AMYLASE FAMILY MEMBER"/>
    <property type="match status" value="1"/>
</dbReference>
<dbReference type="SUPFAM" id="SSF51445">
    <property type="entry name" value="(Trans)glycosidases"/>
    <property type="match status" value="1"/>
</dbReference>
<sequence>MYKLWYKDAIIYALAIQSFKDTNSDGIGDLTGLQTCIPYFKLLGIDCLWLLPFYDSPQKDDGYDVRDYYSVDPRIGDLGDFVAFLDNAKGAGLKVIIDLVINHTSTEHPWFKDAIRHADSPYRSYYIWADQKPEEENVNAILGEEQGFTNWTYSKEAGAFYYHTFYPDQPDLNMTNPQVVAEVKKIMHFWLKLGVDGFRIDAAPHIIKSKGGYTFDHDPHDVFREWRSFLEAHNPQAIFLAEVDVPPKRYTEFLEENKQMHLLFNFYLNNYFFLACAREDGAPIARALRKIPTLKPEEHLANFLRNHDELDLEQLTPAERQEVFAAFAPEEHMRIFDRGIRRRLPPMFENNQQRLAMAYSLLFSLPGTPVLRYGQEIGMGDNLQKQGRKSVRTVMQWNDQKNAGFSDVTVGALDQELIADGPFRYEKINVQQQISDKDSLLHRIRSFIDARKANGLPEGKFSIIDTDSTACIVYRYERLTHQLLFIHNLSNKAVDIRLPQENLTQYEVILADTPTKARRRGKHVWHVNAFGYVWLRTPWTL</sequence>
<dbReference type="CDD" id="cd11334">
    <property type="entry name" value="AmyAc_TreS"/>
    <property type="match status" value="1"/>
</dbReference>
<evidence type="ECO:0000313" key="3">
    <source>
        <dbReference type="Proteomes" id="UP001597545"/>
    </source>
</evidence>
<accession>A0ABW5KEJ5</accession>
<dbReference type="Pfam" id="PF00128">
    <property type="entry name" value="Alpha-amylase"/>
    <property type="match status" value="2"/>
</dbReference>
<dbReference type="Proteomes" id="UP001597545">
    <property type="component" value="Unassembled WGS sequence"/>
</dbReference>
<dbReference type="RefSeq" id="WP_380900842.1">
    <property type="nucleotide sequence ID" value="NZ_JBHUEG010000007.1"/>
</dbReference>
<dbReference type="SMART" id="SM00642">
    <property type="entry name" value="Aamy"/>
    <property type="match status" value="1"/>
</dbReference>
<dbReference type="InterPro" id="IPR045857">
    <property type="entry name" value="O16G_dom_2"/>
</dbReference>
<proteinExistence type="predicted"/>
<dbReference type="InterPro" id="IPR006047">
    <property type="entry name" value="GH13_cat_dom"/>
</dbReference>
<dbReference type="InterPro" id="IPR017853">
    <property type="entry name" value="GH"/>
</dbReference>
<comment type="caution">
    <text evidence="2">The sequence shown here is derived from an EMBL/GenBank/DDBJ whole genome shotgun (WGS) entry which is preliminary data.</text>
</comment>
<reference evidence="3" key="1">
    <citation type="journal article" date="2019" name="Int. J. Syst. Evol. Microbiol.">
        <title>The Global Catalogue of Microorganisms (GCM) 10K type strain sequencing project: providing services to taxonomists for standard genome sequencing and annotation.</title>
        <authorList>
            <consortium name="The Broad Institute Genomics Platform"/>
            <consortium name="The Broad Institute Genome Sequencing Center for Infectious Disease"/>
            <person name="Wu L."/>
            <person name="Ma J."/>
        </authorList>
    </citation>
    <scope>NUCLEOTIDE SEQUENCE [LARGE SCALE GENOMIC DNA]</scope>
    <source>
        <strain evidence="3">KCTC 42662</strain>
    </source>
</reference>
<keyword evidence="3" id="KW-1185">Reference proteome</keyword>
<protein>
    <submittedName>
        <fullName evidence="2">Alpha-amylase family protein</fullName>
    </submittedName>
</protein>
<organism evidence="2 3">
    <name type="scientific">Sphingobacterium suaedae</name>
    <dbReference type="NCBI Taxonomy" id="1686402"/>
    <lineage>
        <taxon>Bacteria</taxon>
        <taxon>Pseudomonadati</taxon>
        <taxon>Bacteroidota</taxon>
        <taxon>Sphingobacteriia</taxon>
        <taxon>Sphingobacteriales</taxon>
        <taxon>Sphingobacteriaceae</taxon>
        <taxon>Sphingobacterium</taxon>
    </lineage>
</organism>
<name>A0ABW5KEJ5_9SPHI</name>
<gene>
    <name evidence="2" type="ORF">ACFSR5_03705</name>
</gene>
<dbReference type="Gene3D" id="3.90.400.10">
    <property type="entry name" value="Oligo-1,6-glucosidase, Domain 2"/>
    <property type="match status" value="1"/>
</dbReference>
<dbReference type="PANTHER" id="PTHR10357:SF219">
    <property type="entry name" value="MALTOSE ALPHA-D-GLUCOSYLTRANSFERASE"/>
    <property type="match status" value="1"/>
</dbReference>
<evidence type="ECO:0000259" key="1">
    <source>
        <dbReference type="SMART" id="SM00642"/>
    </source>
</evidence>